<dbReference type="AlphaFoldDB" id="A0A7X0DAL8"/>
<evidence type="ECO:0008006" key="3">
    <source>
        <dbReference type="Google" id="ProtNLM"/>
    </source>
</evidence>
<gene>
    <name evidence="1" type="ORF">HNQ82_001822</name>
</gene>
<dbReference type="RefSeq" id="WP_183248962.1">
    <property type="nucleotide sequence ID" value="NZ_JACHES010000007.1"/>
</dbReference>
<name>A0A7X0DAL8_9BACL</name>
<dbReference type="EMBL" id="JACHES010000007">
    <property type="protein sequence ID" value="MBB6176991.1"/>
    <property type="molecule type" value="Genomic_DNA"/>
</dbReference>
<reference evidence="1 2" key="1">
    <citation type="submission" date="2020-08" db="EMBL/GenBank/DDBJ databases">
        <title>Genomic Encyclopedia of Type Strains, Phase IV (KMG-IV): sequencing the most valuable type-strain genomes for metagenomic binning, comparative biology and taxonomic classification.</title>
        <authorList>
            <person name="Goeker M."/>
        </authorList>
    </citation>
    <scope>NUCLEOTIDE SEQUENCE [LARGE SCALE GENOMIC DNA]</scope>
    <source>
        <strain evidence="1 2">DSM 23211</strain>
    </source>
</reference>
<protein>
    <recommendedName>
        <fullName evidence="3">PIN domain-containing protein</fullName>
    </recommendedName>
</protein>
<comment type="caution">
    <text evidence="1">The sequence shown here is derived from an EMBL/GenBank/DDBJ whole genome shotgun (WGS) entry which is preliminary data.</text>
</comment>
<sequence>MNLIYDSLRPPKVLIDTTVLCGALRVDGINRKILKAARFPHFFQPVISRVCLFEFVRNAFQGLGKGDKMVIYTLQEIEAFLNEFLCPIFRYYTNLPVNSLVGRYSVETIMQENRPIGEVLVELSGCDHETAKQIITSQEMSEPLYRFDQEDFHVWITAIQEECDYILTTNYRRFPAQIGSIKRIHPREFYRYLSDMEYVFKERESDE</sequence>
<accession>A0A7X0DAL8</accession>
<keyword evidence="2" id="KW-1185">Reference proteome</keyword>
<organism evidence="1 2">
    <name type="scientific">Anoxybacillus tengchongensis</name>
    <dbReference type="NCBI Taxonomy" id="576944"/>
    <lineage>
        <taxon>Bacteria</taxon>
        <taxon>Bacillati</taxon>
        <taxon>Bacillota</taxon>
        <taxon>Bacilli</taxon>
        <taxon>Bacillales</taxon>
        <taxon>Anoxybacillaceae</taxon>
        <taxon>Anoxybacillus</taxon>
    </lineage>
</organism>
<dbReference type="Proteomes" id="UP000523528">
    <property type="component" value="Unassembled WGS sequence"/>
</dbReference>
<proteinExistence type="predicted"/>
<evidence type="ECO:0000313" key="2">
    <source>
        <dbReference type="Proteomes" id="UP000523528"/>
    </source>
</evidence>
<evidence type="ECO:0000313" key="1">
    <source>
        <dbReference type="EMBL" id="MBB6176991.1"/>
    </source>
</evidence>